<feature type="transmembrane region" description="Helical" evidence="8">
    <location>
        <begin position="346"/>
        <end position="369"/>
    </location>
</feature>
<dbReference type="Gene3D" id="3.40.30.10">
    <property type="entry name" value="Glutaredoxin"/>
    <property type="match status" value="1"/>
</dbReference>
<sequence>MRGRRLSSILLALFLLVTGRAFAAPDAASEAAPSASVPHLTVQLVVPPAQIYPGQHFTAGLYFKLEPGWHVYWINAGDSGEPPEIHWALPDGVTAGDLQFPTPKRLPLGPLMDFGYENEVLFPIPVTVAQSYKPAGPTATLGGKVSWLVCREVCIPGKAELAVTRAALGSAPSQPGQIADDAALLARFASTLPKPLPSDDQAKFETTPQGFKLAVSTGQKENSAEFFPFDQTVVSNPAPQTVTPRRDGVELALTKDENLTSAPTELHGLLVLSGGRAYEIHATPGTLAAASGSRAASSLAGIVLLAFVGGIILNLMPCVFPVLFIKGLALVQSSGEERGRMRRHGLVYTLGILISFWAVVAALLVLRGAGHQLGWGFQFQSPIFLALMALLLFFLGLSLAGQFEIGLTLTSAGGGLAQKSGYAGSFFTGVLAVVVATPCSAPFMGAAVGYALAQPPVITFAVFSALAVGLAAPYLLLTFIPSWARLLPRPGAWMEVLKQAVSVPIFGTVIWLVWVFTQVSGATALLALLAAFLLLAIAGWILGRWPAKAPATIAAILVLALAVAVPVYAADKLGAPISAATTGTAASATKWEPFTPQLVAQYRAQGKPVFVDFTASWCLSCQVNERVVLERADVEQKLASSGVALIKADWTQHDDAITQALAALGRSSIPTYAVYPADPSQPPKVLPEVLTPGIVISALDSVAMAKPDTQKAETAAPGEKVF</sequence>
<keyword evidence="3 8" id="KW-0812">Transmembrane</keyword>
<keyword evidence="12" id="KW-1185">Reference proteome</keyword>
<feature type="transmembrane region" description="Helical" evidence="8">
    <location>
        <begin position="422"/>
        <end position="452"/>
    </location>
</feature>
<proteinExistence type="predicted"/>
<dbReference type="Pfam" id="PF13899">
    <property type="entry name" value="Thioredoxin_7"/>
    <property type="match status" value="1"/>
</dbReference>
<reference evidence="11 12" key="1">
    <citation type="journal article" date="2016" name="Int. J. Syst. Evol. Microbiol.">
        <title>Acidipila dinghuensis sp. nov., an acidobacterium isolated from forest soil.</title>
        <authorList>
            <person name="Jiang Y.W."/>
            <person name="Wang J."/>
            <person name="Chen M.H."/>
            <person name="Lv Y.Y."/>
            <person name="Qiu L.H."/>
        </authorList>
    </citation>
    <scope>NUCLEOTIDE SEQUENCE [LARGE SCALE GENOMIC DNA]</scope>
    <source>
        <strain evidence="11 12">DHOF10</strain>
    </source>
</reference>
<keyword evidence="7" id="KW-0676">Redox-active center</keyword>
<evidence type="ECO:0000313" key="12">
    <source>
        <dbReference type="Proteomes" id="UP000290253"/>
    </source>
</evidence>
<organism evidence="11 12">
    <name type="scientific">Silvibacterium dinghuense</name>
    <dbReference type="NCBI Taxonomy" id="1560006"/>
    <lineage>
        <taxon>Bacteria</taxon>
        <taxon>Pseudomonadati</taxon>
        <taxon>Acidobacteriota</taxon>
        <taxon>Terriglobia</taxon>
        <taxon>Terriglobales</taxon>
        <taxon>Acidobacteriaceae</taxon>
        <taxon>Silvibacterium</taxon>
    </lineage>
</organism>
<dbReference type="InterPro" id="IPR003834">
    <property type="entry name" value="Cyt_c_assmbl_TM_dom"/>
</dbReference>
<dbReference type="Proteomes" id="UP000290253">
    <property type="component" value="Unassembled WGS sequence"/>
</dbReference>
<dbReference type="PROSITE" id="PS00194">
    <property type="entry name" value="THIOREDOXIN_1"/>
    <property type="match status" value="1"/>
</dbReference>
<feature type="transmembrane region" description="Helical" evidence="8">
    <location>
        <begin position="496"/>
        <end position="516"/>
    </location>
</feature>
<evidence type="ECO:0000256" key="5">
    <source>
        <dbReference type="ARBA" id="ARBA00022989"/>
    </source>
</evidence>
<dbReference type="CDD" id="cd02953">
    <property type="entry name" value="DsbDgamma"/>
    <property type="match status" value="1"/>
</dbReference>
<dbReference type="InterPro" id="IPR017937">
    <property type="entry name" value="Thioredoxin_CS"/>
</dbReference>
<keyword evidence="2" id="KW-1003">Cell membrane</keyword>
<name>A0A4Q1SGH0_9BACT</name>
<feature type="transmembrane region" description="Helical" evidence="8">
    <location>
        <begin position="549"/>
        <end position="569"/>
    </location>
</feature>
<keyword evidence="5 8" id="KW-1133">Transmembrane helix</keyword>
<dbReference type="GO" id="GO:0005886">
    <property type="term" value="C:plasma membrane"/>
    <property type="evidence" value="ECO:0007669"/>
    <property type="project" value="UniProtKB-SubCell"/>
</dbReference>
<keyword evidence="9" id="KW-0732">Signal</keyword>
<dbReference type="GO" id="GO:0045454">
    <property type="term" value="P:cell redox homeostasis"/>
    <property type="evidence" value="ECO:0007669"/>
    <property type="project" value="TreeGrafter"/>
</dbReference>
<evidence type="ECO:0000259" key="10">
    <source>
        <dbReference type="PROSITE" id="PS51352"/>
    </source>
</evidence>
<dbReference type="InterPro" id="IPR036249">
    <property type="entry name" value="Thioredoxin-like_sf"/>
</dbReference>
<dbReference type="EMBL" id="SDMK01000001">
    <property type="protein sequence ID" value="RXS96437.1"/>
    <property type="molecule type" value="Genomic_DNA"/>
</dbReference>
<feature type="domain" description="Thioredoxin" evidence="10">
    <location>
        <begin position="571"/>
        <end position="704"/>
    </location>
</feature>
<evidence type="ECO:0000256" key="8">
    <source>
        <dbReference type="SAM" id="Phobius"/>
    </source>
</evidence>
<evidence type="ECO:0000256" key="9">
    <source>
        <dbReference type="SAM" id="SignalP"/>
    </source>
</evidence>
<dbReference type="InterPro" id="IPR013766">
    <property type="entry name" value="Thioredoxin_domain"/>
</dbReference>
<feature type="transmembrane region" description="Helical" evidence="8">
    <location>
        <begin position="458"/>
        <end position="484"/>
    </location>
</feature>
<evidence type="ECO:0000256" key="7">
    <source>
        <dbReference type="ARBA" id="ARBA00023284"/>
    </source>
</evidence>
<evidence type="ECO:0000313" key="11">
    <source>
        <dbReference type="EMBL" id="RXS96437.1"/>
    </source>
</evidence>
<keyword evidence="6 8" id="KW-0472">Membrane</keyword>
<feature type="signal peptide" evidence="9">
    <location>
        <begin position="1"/>
        <end position="23"/>
    </location>
</feature>
<dbReference type="GO" id="GO:0017004">
    <property type="term" value="P:cytochrome complex assembly"/>
    <property type="evidence" value="ECO:0007669"/>
    <property type="project" value="UniProtKB-KW"/>
</dbReference>
<dbReference type="AlphaFoldDB" id="A0A4Q1SGH0"/>
<feature type="transmembrane region" description="Helical" evidence="8">
    <location>
        <begin position="299"/>
        <end position="325"/>
    </location>
</feature>
<dbReference type="PROSITE" id="PS51352">
    <property type="entry name" value="THIOREDOXIN_2"/>
    <property type="match status" value="1"/>
</dbReference>
<gene>
    <name evidence="11" type="ORF">ESZ00_00265</name>
</gene>
<dbReference type="SUPFAM" id="SSF52833">
    <property type="entry name" value="Thioredoxin-like"/>
    <property type="match status" value="1"/>
</dbReference>
<dbReference type="PANTHER" id="PTHR32234:SF3">
    <property type="entry name" value="SUPPRESSION OF COPPER SENSITIVITY PROTEIN"/>
    <property type="match status" value="1"/>
</dbReference>
<feature type="transmembrane region" description="Helical" evidence="8">
    <location>
        <begin position="522"/>
        <end position="542"/>
    </location>
</feature>
<dbReference type="Pfam" id="PF02683">
    <property type="entry name" value="DsbD_TM"/>
    <property type="match status" value="1"/>
</dbReference>
<dbReference type="Pfam" id="PF11412">
    <property type="entry name" value="DsbD_N"/>
    <property type="match status" value="1"/>
</dbReference>
<evidence type="ECO:0000256" key="3">
    <source>
        <dbReference type="ARBA" id="ARBA00022692"/>
    </source>
</evidence>
<dbReference type="OrthoDB" id="9811036at2"/>
<dbReference type="GO" id="GO:0015035">
    <property type="term" value="F:protein-disulfide reductase activity"/>
    <property type="evidence" value="ECO:0007669"/>
    <property type="project" value="TreeGrafter"/>
</dbReference>
<protein>
    <submittedName>
        <fullName evidence="11">Disulfide bond formation protein DsbD</fullName>
    </submittedName>
</protein>
<evidence type="ECO:0000256" key="2">
    <source>
        <dbReference type="ARBA" id="ARBA00022475"/>
    </source>
</evidence>
<evidence type="ECO:0000256" key="6">
    <source>
        <dbReference type="ARBA" id="ARBA00023136"/>
    </source>
</evidence>
<comment type="subcellular location">
    <subcellularLocation>
        <location evidence="1">Cell membrane</location>
        <topology evidence="1">Multi-pass membrane protein</topology>
    </subcellularLocation>
</comment>
<feature type="transmembrane region" description="Helical" evidence="8">
    <location>
        <begin position="381"/>
        <end position="401"/>
    </location>
</feature>
<dbReference type="InterPro" id="IPR035671">
    <property type="entry name" value="DsbD_gamma"/>
</dbReference>
<keyword evidence="4" id="KW-0201">Cytochrome c-type biogenesis</keyword>
<dbReference type="RefSeq" id="WP_129206186.1">
    <property type="nucleotide sequence ID" value="NZ_BMGU01000001.1"/>
</dbReference>
<evidence type="ECO:0000256" key="4">
    <source>
        <dbReference type="ARBA" id="ARBA00022748"/>
    </source>
</evidence>
<dbReference type="PANTHER" id="PTHR32234">
    <property type="entry name" value="THIOL:DISULFIDE INTERCHANGE PROTEIN DSBD"/>
    <property type="match status" value="1"/>
</dbReference>
<comment type="caution">
    <text evidence="11">The sequence shown here is derived from an EMBL/GenBank/DDBJ whole genome shotgun (WGS) entry which is preliminary data.</text>
</comment>
<accession>A0A4Q1SGH0</accession>
<dbReference type="InterPro" id="IPR028250">
    <property type="entry name" value="DsbDN"/>
</dbReference>
<feature type="chain" id="PRO_5020523600" evidence="9">
    <location>
        <begin position="24"/>
        <end position="722"/>
    </location>
</feature>
<evidence type="ECO:0000256" key="1">
    <source>
        <dbReference type="ARBA" id="ARBA00004651"/>
    </source>
</evidence>